<sequence>MANTTSKPKLTLTRPKEPDLETSHRARSVRVKSSVELEEEMMANTPKFKARPVNKKMLEASTLPRIACSTPQPPEFQEFHLKTTERENQIVETSSIESSYRAKFYNDLLMQDGPSWGRSRFQRSLKAHHLLGDLGLKRSVGGVMIGSGLGRLCRGIGGPALGMMQPQISRPPIPNITAPPMNYPRPHPGQMPPSYPGQQPQDGKRTATTYVLTGGPHGPFQMPPPRFGQRPMPPPRQMMRGPPPPLGPCYSGEDDVAIARAILLVGMVSSGSGLFSVDVIVLDEVHSLPLVAF</sequence>
<dbReference type="Proteomes" id="UP000631114">
    <property type="component" value="Unassembled WGS sequence"/>
</dbReference>
<dbReference type="GO" id="GO:0060236">
    <property type="term" value="P:regulation of mitotic spindle organization"/>
    <property type="evidence" value="ECO:0007669"/>
    <property type="project" value="InterPro"/>
</dbReference>
<dbReference type="InterPro" id="IPR009675">
    <property type="entry name" value="TPX2_fam"/>
</dbReference>
<dbReference type="PANTHER" id="PTHR14326">
    <property type="entry name" value="TARGETING PROTEIN FOR XKLP2"/>
    <property type="match status" value="1"/>
</dbReference>
<evidence type="ECO:0000256" key="1">
    <source>
        <dbReference type="SAM" id="MobiDB-lite"/>
    </source>
</evidence>
<dbReference type="GO" id="GO:0005819">
    <property type="term" value="C:spindle"/>
    <property type="evidence" value="ECO:0007669"/>
    <property type="project" value="InterPro"/>
</dbReference>
<dbReference type="OrthoDB" id="1684416at2759"/>
<name>A0A835HM59_9MAGN</name>
<reference evidence="3 4" key="1">
    <citation type="submission" date="2020-10" db="EMBL/GenBank/DDBJ databases">
        <title>The Coptis chinensis genome and diversification of protoberbering-type alkaloids.</title>
        <authorList>
            <person name="Wang B."/>
            <person name="Shu S."/>
            <person name="Song C."/>
            <person name="Liu Y."/>
        </authorList>
    </citation>
    <scope>NUCLEOTIDE SEQUENCE [LARGE SCALE GENOMIC DNA]</scope>
    <source>
        <strain evidence="3">HL-2020</strain>
        <tissue evidence="3">Leaf</tissue>
    </source>
</reference>
<comment type="caution">
    <text evidence="3">The sequence shown here is derived from an EMBL/GenBank/DDBJ whole genome shotgun (WGS) entry which is preliminary data.</text>
</comment>
<protein>
    <recommendedName>
        <fullName evidence="2">TPX2 central domain-containing protein</fullName>
    </recommendedName>
</protein>
<organism evidence="3 4">
    <name type="scientific">Coptis chinensis</name>
    <dbReference type="NCBI Taxonomy" id="261450"/>
    <lineage>
        <taxon>Eukaryota</taxon>
        <taxon>Viridiplantae</taxon>
        <taxon>Streptophyta</taxon>
        <taxon>Embryophyta</taxon>
        <taxon>Tracheophyta</taxon>
        <taxon>Spermatophyta</taxon>
        <taxon>Magnoliopsida</taxon>
        <taxon>Ranunculales</taxon>
        <taxon>Ranunculaceae</taxon>
        <taxon>Coptidoideae</taxon>
        <taxon>Coptis</taxon>
    </lineage>
</organism>
<dbReference type="AlphaFoldDB" id="A0A835HM59"/>
<keyword evidence="4" id="KW-1185">Reference proteome</keyword>
<evidence type="ECO:0000259" key="2">
    <source>
        <dbReference type="Pfam" id="PF12214"/>
    </source>
</evidence>
<dbReference type="InterPro" id="IPR027330">
    <property type="entry name" value="TPX2_central_dom"/>
</dbReference>
<feature type="domain" description="TPX2 central" evidence="2">
    <location>
        <begin position="11"/>
        <end position="96"/>
    </location>
</feature>
<feature type="region of interest" description="Disordered" evidence="1">
    <location>
        <begin position="1"/>
        <end position="31"/>
    </location>
</feature>
<feature type="compositionally biased region" description="Basic and acidic residues" evidence="1">
    <location>
        <begin position="14"/>
        <end position="24"/>
    </location>
</feature>
<proteinExistence type="predicted"/>
<dbReference type="GO" id="GO:0005880">
    <property type="term" value="C:nuclear microtubule"/>
    <property type="evidence" value="ECO:0007669"/>
    <property type="project" value="TreeGrafter"/>
</dbReference>
<dbReference type="GO" id="GO:0030295">
    <property type="term" value="F:protein kinase activator activity"/>
    <property type="evidence" value="ECO:0007669"/>
    <property type="project" value="TreeGrafter"/>
</dbReference>
<gene>
    <name evidence="3" type="ORF">IFM89_013468</name>
</gene>
<dbReference type="Pfam" id="PF12214">
    <property type="entry name" value="TPX2_importin"/>
    <property type="match status" value="1"/>
</dbReference>
<dbReference type="EMBL" id="JADFTS010000006">
    <property type="protein sequence ID" value="KAF9600872.1"/>
    <property type="molecule type" value="Genomic_DNA"/>
</dbReference>
<accession>A0A835HM59</accession>
<evidence type="ECO:0000313" key="3">
    <source>
        <dbReference type="EMBL" id="KAF9600872.1"/>
    </source>
</evidence>
<evidence type="ECO:0000313" key="4">
    <source>
        <dbReference type="Proteomes" id="UP000631114"/>
    </source>
</evidence>
<dbReference type="PANTHER" id="PTHR14326:SF44">
    <property type="entry name" value="TARGETING PROTEIN FOR XKLP2"/>
    <property type="match status" value="1"/>
</dbReference>
<dbReference type="GO" id="GO:0090307">
    <property type="term" value="P:mitotic spindle assembly"/>
    <property type="evidence" value="ECO:0007669"/>
    <property type="project" value="TreeGrafter"/>
</dbReference>
<dbReference type="GO" id="GO:0008017">
    <property type="term" value="F:microtubule binding"/>
    <property type="evidence" value="ECO:0007669"/>
    <property type="project" value="TreeGrafter"/>
</dbReference>